<dbReference type="PANTHER" id="PTHR36832">
    <property type="entry name" value="SLR1174 PROTEIN-RELATED"/>
    <property type="match status" value="1"/>
</dbReference>
<comment type="caution">
    <text evidence="2">The sequence shown here is derived from an EMBL/GenBank/DDBJ whole genome shotgun (WGS) entry which is preliminary data.</text>
</comment>
<dbReference type="RefSeq" id="WP_209746423.1">
    <property type="nucleotide sequence ID" value="NZ_JBHSMH010000007.1"/>
</dbReference>
<name>A0ABW0LTP6_9BACL</name>
<feature type="transmembrane region" description="Helical" evidence="1">
    <location>
        <begin position="168"/>
        <end position="191"/>
    </location>
</feature>
<dbReference type="PANTHER" id="PTHR36832:SF1">
    <property type="entry name" value="SLR1174 PROTEIN"/>
    <property type="match status" value="1"/>
</dbReference>
<dbReference type="Pfam" id="PF06182">
    <property type="entry name" value="ABC2_membrane_6"/>
    <property type="match status" value="1"/>
</dbReference>
<feature type="transmembrane region" description="Helical" evidence="1">
    <location>
        <begin position="137"/>
        <end position="156"/>
    </location>
</feature>
<feature type="transmembrane region" description="Helical" evidence="1">
    <location>
        <begin position="56"/>
        <end position="75"/>
    </location>
</feature>
<evidence type="ECO:0000313" key="2">
    <source>
        <dbReference type="EMBL" id="MFC5468081.1"/>
    </source>
</evidence>
<feature type="transmembrane region" description="Helical" evidence="1">
    <location>
        <begin position="101"/>
        <end position="130"/>
    </location>
</feature>
<accession>A0ABW0LTP6</accession>
<proteinExistence type="predicted"/>
<dbReference type="EMBL" id="JBHSMH010000007">
    <property type="protein sequence ID" value="MFC5468081.1"/>
    <property type="molecule type" value="Genomic_DNA"/>
</dbReference>
<dbReference type="InterPro" id="IPR010390">
    <property type="entry name" value="ABC-2_transporter-like"/>
</dbReference>
<feature type="transmembrane region" description="Helical" evidence="1">
    <location>
        <begin position="233"/>
        <end position="251"/>
    </location>
</feature>
<sequence>MSRAYLAFAKKAFQNNVVYRSEYYAGVINAIVMIFVNIAIWKAIYEEDGALEGVQFKMMATYVVLSFLLQTLYVMDEYIVEVKVRTGSIAADLLKPVHFRLYLFSFTIGTFAFRFIMQLLPALVVSLFLFQLLPPFSLLYFFYFLASAALGYLVLYHLNFLVWVSSFWFYWTFSLVTIKDTAVMILSGALIPLWFMPEGWQRTIELTPFAAIYSTPIQIYLGMVPENEIMTSMIRQALWVVGLAAAGHVLWKAATRKLVLQGG</sequence>
<gene>
    <name evidence="2" type="ORF">ACFPPD_05065</name>
</gene>
<protein>
    <submittedName>
        <fullName evidence="2">ABC transporter permease</fullName>
    </submittedName>
</protein>
<keyword evidence="1" id="KW-0472">Membrane</keyword>
<keyword evidence="1" id="KW-1133">Transmembrane helix</keyword>
<keyword evidence="3" id="KW-1185">Reference proteome</keyword>
<reference evidence="3" key="1">
    <citation type="journal article" date="2019" name="Int. J. Syst. Evol. Microbiol.">
        <title>The Global Catalogue of Microorganisms (GCM) 10K type strain sequencing project: providing services to taxonomists for standard genome sequencing and annotation.</title>
        <authorList>
            <consortium name="The Broad Institute Genomics Platform"/>
            <consortium name="The Broad Institute Genome Sequencing Center for Infectious Disease"/>
            <person name="Wu L."/>
            <person name="Ma J."/>
        </authorList>
    </citation>
    <scope>NUCLEOTIDE SEQUENCE [LARGE SCALE GENOMIC DNA]</scope>
    <source>
        <strain evidence="3">CCUG 57113</strain>
    </source>
</reference>
<feature type="transmembrane region" description="Helical" evidence="1">
    <location>
        <begin position="23"/>
        <end position="44"/>
    </location>
</feature>
<keyword evidence="1" id="KW-0812">Transmembrane</keyword>
<evidence type="ECO:0000313" key="3">
    <source>
        <dbReference type="Proteomes" id="UP001596105"/>
    </source>
</evidence>
<evidence type="ECO:0000256" key="1">
    <source>
        <dbReference type="SAM" id="Phobius"/>
    </source>
</evidence>
<organism evidence="2 3">
    <name type="scientific">Cohnella suwonensis</name>
    <dbReference type="NCBI Taxonomy" id="696072"/>
    <lineage>
        <taxon>Bacteria</taxon>
        <taxon>Bacillati</taxon>
        <taxon>Bacillota</taxon>
        <taxon>Bacilli</taxon>
        <taxon>Bacillales</taxon>
        <taxon>Paenibacillaceae</taxon>
        <taxon>Cohnella</taxon>
    </lineage>
</organism>
<dbReference type="Proteomes" id="UP001596105">
    <property type="component" value="Unassembled WGS sequence"/>
</dbReference>